<evidence type="ECO:0000313" key="2">
    <source>
        <dbReference type="EMBL" id="UYV60754.1"/>
    </source>
</evidence>
<accession>A0ABY6JW39</accession>
<gene>
    <name evidence="2" type="ORF">LAZ67_1002146</name>
</gene>
<feature type="domain" description="Aminotransferase class I/classII large" evidence="1">
    <location>
        <begin position="5"/>
        <end position="78"/>
    </location>
</feature>
<name>A0ABY6JW39_9ARAC</name>
<dbReference type="InterPro" id="IPR015421">
    <property type="entry name" value="PyrdxlP-dep_Trfase_major"/>
</dbReference>
<reference evidence="2 3" key="1">
    <citation type="submission" date="2022-01" db="EMBL/GenBank/DDBJ databases">
        <title>A chromosomal length assembly of Cordylochernes scorpioides.</title>
        <authorList>
            <person name="Zeh D."/>
            <person name="Zeh J."/>
        </authorList>
    </citation>
    <scope>NUCLEOTIDE SEQUENCE [LARGE SCALE GENOMIC DNA]</scope>
    <source>
        <strain evidence="2">IN4F17</strain>
        <tissue evidence="2">Whole Body</tissue>
    </source>
</reference>
<evidence type="ECO:0000259" key="1">
    <source>
        <dbReference type="Pfam" id="PF00155"/>
    </source>
</evidence>
<dbReference type="Gene3D" id="3.40.640.10">
    <property type="entry name" value="Type I PLP-dependent aspartate aminotransferase-like (Major domain)"/>
    <property type="match status" value="1"/>
</dbReference>
<dbReference type="PANTHER" id="PTHR45744:SF2">
    <property type="entry name" value="TYROSINE AMINOTRANSFERASE"/>
    <property type="match status" value="1"/>
</dbReference>
<evidence type="ECO:0000313" key="3">
    <source>
        <dbReference type="Proteomes" id="UP001235939"/>
    </source>
</evidence>
<organism evidence="2 3">
    <name type="scientific">Cordylochernes scorpioides</name>
    <dbReference type="NCBI Taxonomy" id="51811"/>
    <lineage>
        <taxon>Eukaryota</taxon>
        <taxon>Metazoa</taxon>
        <taxon>Ecdysozoa</taxon>
        <taxon>Arthropoda</taxon>
        <taxon>Chelicerata</taxon>
        <taxon>Arachnida</taxon>
        <taxon>Pseudoscorpiones</taxon>
        <taxon>Cheliferoidea</taxon>
        <taxon>Chernetidae</taxon>
        <taxon>Cordylochernes</taxon>
    </lineage>
</organism>
<dbReference type="InterPro" id="IPR004839">
    <property type="entry name" value="Aminotransferase_I/II_large"/>
</dbReference>
<dbReference type="Proteomes" id="UP001235939">
    <property type="component" value="Chromosome 01"/>
</dbReference>
<keyword evidence="3" id="KW-1185">Reference proteome</keyword>
<sequence length="106" mass="11648">MVVQDVILTNGCSQALDFCISVLANPGQNILVPRPGFPLYQTLANSQGIKIKFYNLLVDVMAGVTHLKTKMVLIDGSHSCHCLGMEADAEEPGLQKERLRLIDKDH</sequence>
<dbReference type="EMBL" id="CP092863">
    <property type="protein sequence ID" value="UYV60754.1"/>
    <property type="molecule type" value="Genomic_DNA"/>
</dbReference>
<dbReference type="InterPro" id="IPR015424">
    <property type="entry name" value="PyrdxlP-dep_Trfase"/>
</dbReference>
<proteinExistence type="predicted"/>
<protein>
    <submittedName>
        <fullName evidence="2">TAT</fullName>
    </submittedName>
</protein>
<dbReference type="SUPFAM" id="SSF53383">
    <property type="entry name" value="PLP-dependent transferases"/>
    <property type="match status" value="1"/>
</dbReference>
<dbReference type="Pfam" id="PF00155">
    <property type="entry name" value="Aminotran_1_2"/>
    <property type="match status" value="1"/>
</dbReference>
<dbReference type="PANTHER" id="PTHR45744">
    <property type="entry name" value="TYROSINE AMINOTRANSFERASE"/>
    <property type="match status" value="1"/>
</dbReference>